<name>A0A4R0JFN6_9ACTN</name>
<evidence type="ECO:0000256" key="2">
    <source>
        <dbReference type="SAM" id="SignalP"/>
    </source>
</evidence>
<dbReference type="Proteomes" id="UP000293342">
    <property type="component" value="Unassembled WGS sequence"/>
</dbReference>
<keyword evidence="2" id="KW-0732">Signal</keyword>
<dbReference type="RefSeq" id="WP_131517655.1">
    <property type="nucleotide sequence ID" value="NZ_SJKD01000009.1"/>
</dbReference>
<organism evidence="3 4">
    <name type="scientific">Kribbella capetownensis</name>
    <dbReference type="NCBI Taxonomy" id="1572659"/>
    <lineage>
        <taxon>Bacteria</taxon>
        <taxon>Bacillati</taxon>
        <taxon>Actinomycetota</taxon>
        <taxon>Actinomycetes</taxon>
        <taxon>Propionibacteriales</taxon>
        <taxon>Kribbellaceae</taxon>
        <taxon>Kribbella</taxon>
    </lineage>
</organism>
<dbReference type="AlphaFoldDB" id="A0A4R0JFN6"/>
<comment type="caution">
    <text evidence="3">The sequence shown here is derived from an EMBL/GenBank/DDBJ whole genome shotgun (WGS) entry which is preliminary data.</text>
</comment>
<feature type="region of interest" description="Disordered" evidence="1">
    <location>
        <begin position="229"/>
        <end position="255"/>
    </location>
</feature>
<feature type="chain" id="PRO_5021008841" evidence="2">
    <location>
        <begin position="25"/>
        <end position="318"/>
    </location>
</feature>
<evidence type="ECO:0000313" key="3">
    <source>
        <dbReference type="EMBL" id="TCC44414.1"/>
    </source>
</evidence>
<keyword evidence="4" id="KW-1185">Reference proteome</keyword>
<dbReference type="EMBL" id="SJKD01000009">
    <property type="protein sequence ID" value="TCC44414.1"/>
    <property type="molecule type" value="Genomic_DNA"/>
</dbReference>
<accession>A0A4R0JFN6</accession>
<feature type="signal peptide" evidence="2">
    <location>
        <begin position="1"/>
        <end position="24"/>
    </location>
</feature>
<evidence type="ECO:0000256" key="1">
    <source>
        <dbReference type="SAM" id="MobiDB-lite"/>
    </source>
</evidence>
<dbReference type="OrthoDB" id="3985792at2"/>
<protein>
    <submittedName>
        <fullName evidence="3">Uncharacterized protein</fullName>
    </submittedName>
</protein>
<sequence>MKTRALAGISAVALATLAVLPAAADPPPTAVGNTIHGFVVADGRPRTVDHPRATTTPATSDGYAGTGTLGINDRGDILGVYVDRRGGIIRHFVLDRKGRYREIAPPRQRPPGLSDELVDINNRGEIVGFYDDDQGFTTTSFLRTRSGRYVGIRYPGSQVTGVLKINDRRQAVGIYADSTGVHGMLWDNGRYRTVDVPDATATLLTGINNRGQIVGSYVDKDGAYHGFRRDPAGDIATLPEAPGADPTSGGTQPASINERGQIVGLAYDANGGSRAFRFQRSRYTMFDGPDATYTRALDLNNRGQIVGDYGTNPPRSSP</sequence>
<reference evidence="3 4" key="1">
    <citation type="submission" date="2019-02" db="EMBL/GenBank/DDBJ databases">
        <title>Kribbella capetownensis sp. nov. and Kribbella speibonae sp. nov., isolated from soil.</title>
        <authorList>
            <person name="Curtis S.M."/>
            <person name="Norton I."/>
            <person name="Everest G.J."/>
            <person name="Meyers P.R."/>
        </authorList>
    </citation>
    <scope>NUCLEOTIDE SEQUENCE [LARGE SCALE GENOMIC DNA]</scope>
    <source>
        <strain evidence="3 4">YM53</strain>
    </source>
</reference>
<evidence type="ECO:0000313" key="4">
    <source>
        <dbReference type="Proteomes" id="UP000293342"/>
    </source>
</evidence>
<gene>
    <name evidence="3" type="ORF">E0H75_33065</name>
</gene>
<proteinExistence type="predicted"/>